<evidence type="ECO:0000313" key="2">
    <source>
        <dbReference type="Proteomes" id="UP000217784"/>
    </source>
</evidence>
<dbReference type="Proteomes" id="UP000217784">
    <property type="component" value="Unassembled WGS sequence"/>
</dbReference>
<name>A0A2A2H7H6_METBR</name>
<sequence length="117" mass="13371">MSKMNFLCGTKKIFGRENRGEKDIPSMFKEFCRNCNIEMPKWDKVVGKPIGAADRTIYPIIEVVTIGNNMPNFRGIEIFPIALVIEESGEKYAISLTGKEINSDEFIEMVFKESKKQ</sequence>
<reference evidence="1 2" key="1">
    <citation type="journal article" date="2017" name="BMC Genomics">
        <title>Genomic analysis of methanogenic archaea reveals a shift towards energy conservation.</title>
        <authorList>
            <person name="Gilmore S.P."/>
            <person name="Henske J.K."/>
            <person name="Sexton J.A."/>
            <person name="Solomon K.V."/>
            <person name="Seppala S."/>
            <person name="Yoo J.I."/>
            <person name="Huyett L.M."/>
            <person name="Pressman A."/>
            <person name="Cogan J.Z."/>
            <person name="Kivenson V."/>
            <person name="Peng X."/>
            <person name="Tan Y."/>
            <person name="Valentine D.L."/>
            <person name="O'Malley M.A."/>
        </authorList>
    </citation>
    <scope>NUCLEOTIDE SEQUENCE [LARGE SCALE GENOMIC DNA]</scope>
    <source>
        <strain evidence="1 2">M.o.H.</strain>
    </source>
</reference>
<dbReference type="AlphaFoldDB" id="A0A2A2H7H6"/>
<protein>
    <submittedName>
        <fullName evidence="1">Uncharacterized protein</fullName>
    </submittedName>
</protein>
<proteinExistence type="predicted"/>
<organism evidence="1 2">
    <name type="scientific">Methanobacterium bryantii</name>
    <dbReference type="NCBI Taxonomy" id="2161"/>
    <lineage>
        <taxon>Archaea</taxon>
        <taxon>Methanobacteriati</taxon>
        <taxon>Methanobacteriota</taxon>
        <taxon>Methanomada group</taxon>
        <taxon>Methanobacteria</taxon>
        <taxon>Methanobacteriales</taxon>
        <taxon>Methanobacteriaceae</taxon>
        <taxon>Methanobacterium</taxon>
    </lineage>
</organism>
<accession>A0A2A2H7H6</accession>
<keyword evidence="2" id="KW-1185">Reference proteome</keyword>
<gene>
    <name evidence="1" type="ORF">ASJ80_13095</name>
</gene>
<evidence type="ECO:0000313" key="1">
    <source>
        <dbReference type="EMBL" id="PAV05210.1"/>
    </source>
</evidence>
<dbReference type="EMBL" id="LMVM01000012">
    <property type="protein sequence ID" value="PAV05210.1"/>
    <property type="molecule type" value="Genomic_DNA"/>
</dbReference>
<comment type="caution">
    <text evidence="1">The sequence shown here is derived from an EMBL/GenBank/DDBJ whole genome shotgun (WGS) entry which is preliminary data.</text>
</comment>